<organism evidence="2 3">
    <name type="scientific">Namhaeicola litoreus</name>
    <dbReference type="NCBI Taxonomy" id="1052145"/>
    <lineage>
        <taxon>Bacteria</taxon>
        <taxon>Pseudomonadati</taxon>
        <taxon>Bacteroidota</taxon>
        <taxon>Flavobacteriia</taxon>
        <taxon>Flavobacteriales</taxon>
        <taxon>Flavobacteriaceae</taxon>
        <taxon>Namhaeicola</taxon>
    </lineage>
</organism>
<protein>
    <submittedName>
        <fullName evidence="2">Uncharacterized protein</fullName>
    </submittedName>
</protein>
<evidence type="ECO:0000313" key="3">
    <source>
        <dbReference type="Proteomes" id="UP001597201"/>
    </source>
</evidence>
<keyword evidence="1" id="KW-0812">Transmembrane</keyword>
<feature type="transmembrane region" description="Helical" evidence="1">
    <location>
        <begin position="17"/>
        <end position="39"/>
    </location>
</feature>
<reference evidence="3" key="1">
    <citation type="journal article" date="2019" name="Int. J. Syst. Evol. Microbiol.">
        <title>The Global Catalogue of Microorganisms (GCM) 10K type strain sequencing project: providing services to taxonomists for standard genome sequencing and annotation.</title>
        <authorList>
            <consortium name="The Broad Institute Genomics Platform"/>
            <consortium name="The Broad Institute Genome Sequencing Center for Infectious Disease"/>
            <person name="Wu L."/>
            <person name="Ma J."/>
        </authorList>
    </citation>
    <scope>NUCLEOTIDE SEQUENCE [LARGE SCALE GENOMIC DNA]</scope>
    <source>
        <strain evidence="3">CCUG 61485</strain>
    </source>
</reference>
<gene>
    <name evidence="2" type="ORF">ACFQ39_07795</name>
</gene>
<dbReference type="RefSeq" id="WP_377177771.1">
    <property type="nucleotide sequence ID" value="NZ_JBHTMY010000003.1"/>
</dbReference>
<accession>A0ABW3Y129</accession>
<name>A0ABW3Y129_9FLAO</name>
<dbReference type="EMBL" id="JBHTMY010000003">
    <property type="protein sequence ID" value="MFD1315516.1"/>
    <property type="molecule type" value="Genomic_DNA"/>
</dbReference>
<keyword evidence="1" id="KW-1133">Transmembrane helix</keyword>
<sequence>MENIIPKEIKPMSPTDWAITVFITSLPLVGLIMLLIWAFGDQSNIHRQNYAKGSLIVMLIGLGLAIIFLTIFGGIALMANIFD</sequence>
<comment type="caution">
    <text evidence="2">The sequence shown here is derived from an EMBL/GenBank/DDBJ whole genome shotgun (WGS) entry which is preliminary data.</text>
</comment>
<dbReference type="Proteomes" id="UP001597201">
    <property type="component" value="Unassembled WGS sequence"/>
</dbReference>
<keyword evidence="1" id="KW-0472">Membrane</keyword>
<proteinExistence type="predicted"/>
<evidence type="ECO:0000256" key="1">
    <source>
        <dbReference type="SAM" id="Phobius"/>
    </source>
</evidence>
<feature type="transmembrane region" description="Helical" evidence="1">
    <location>
        <begin position="55"/>
        <end position="82"/>
    </location>
</feature>
<evidence type="ECO:0000313" key="2">
    <source>
        <dbReference type="EMBL" id="MFD1315516.1"/>
    </source>
</evidence>
<keyword evidence="3" id="KW-1185">Reference proteome</keyword>